<dbReference type="AlphaFoldDB" id="A0A382CQP0"/>
<organism evidence="2">
    <name type="scientific">marine metagenome</name>
    <dbReference type="NCBI Taxonomy" id="408172"/>
    <lineage>
        <taxon>unclassified sequences</taxon>
        <taxon>metagenomes</taxon>
        <taxon>ecological metagenomes</taxon>
    </lineage>
</organism>
<feature type="non-terminal residue" evidence="2">
    <location>
        <position position="1"/>
    </location>
</feature>
<evidence type="ECO:0000313" key="2">
    <source>
        <dbReference type="EMBL" id="SVB28488.1"/>
    </source>
</evidence>
<sequence length="109" mass="11601">VGELMAARLATEGAAITAGAGIPVPEVQTAPSGGQAAAPVEVPEQSEEEEVEMITQEKKKLVMDFGLGKKQPERVTVEVLKDLIEEKPEKMSQAARSWLLAEGESVDNT</sequence>
<evidence type="ECO:0000256" key="1">
    <source>
        <dbReference type="SAM" id="MobiDB-lite"/>
    </source>
</evidence>
<reference evidence="2" key="1">
    <citation type="submission" date="2018-05" db="EMBL/GenBank/DDBJ databases">
        <authorList>
            <person name="Lanie J.A."/>
            <person name="Ng W.-L."/>
            <person name="Kazmierczak K.M."/>
            <person name="Andrzejewski T.M."/>
            <person name="Davidsen T.M."/>
            <person name="Wayne K.J."/>
            <person name="Tettelin H."/>
            <person name="Glass J.I."/>
            <person name="Rusch D."/>
            <person name="Podicherti R."/>
            <person name="Tsui H.-C.T."/>
            <person name="Winkler M.E."/>
        </authorList>
    </citation>
    <scope>NUCLEOTIDE SEQUENCE</scope>
</reference>
<name>A0A382CQP0_9ZZZZ</name>
<accession>A0A382CQP0</accession>
<proteinExistence type="predicted"/>
<feature type="region of interest" description="Disordered" evidence="1">
    <location>
        <begin position="26"/>
        <end position="48"/>
    </location>
</feature>
<protein>
    <submittedName>
        <fullName evidence="2">Uncharacterized protein</fullName>
    </submittedName>
</protein>
<dbReference type="EMBL" id="UINC01035685">
    <property type="protein sequence ID" value="SVB28488.1"/>
    <property type="molecule type" value="Genomic_DNA"/>
</dbReference>
<gene>
    <name evidence="2" type="ORF">METZ01_LOCUS181342</name>
</gene>